<sequence length="233" mass="26079">MAKKTSAKASAASPPKPQTSTVQFPSVSLKDYLECRILLENQILLIDNFFSAEECKTFVRFIESLPLELTPPKKRGEAERVNHRISITSPEFAQNLYKVISPHLPLFPYPSTVRRPANSPTERASQSLNTNIRLYKYAANQYFGPHYDDSVKDSVTSAKSEWTLLIYLTGVQDGVQGGETIFYKDKTKEAISAPLTRGTALLHRHGSECLLHEGSPVLSGVKYVLRSDLMFIN</sequence>
<accession>A0ACB8UIL6</accession>
<comment type="caution">
    <text evidence="1">The sequence shown here is derived from an EMBL/GenBank/DDBJ whole genome shotgun (WGS) entry which is preliminary data.</text>
</comment>
<evidence type="ECO:0000313" key="1">
    <source>
        <dbReference type="EMBL" id="KAI0093550.1"/>
    </source>
</evidence>
<keyword evidence="2" id="KW-1185">Reference proteome</keyword>
<proteinExistence type="predicted"/>
<gene>
    <name evidence="1" type="ORF">BDY19DRAFT_258336</name>
</gene>
<dbReference type="EMBL" id="MU274901">
    <property type="protein sequence ID" value="KAI0093550.1"/>
    <property type="molecule type" value="Genomic_DNA"/>
</dbReference>
<protein>
    <submittedName>
        <fullName evidence="1">Uncharacterized protein</fullName>
    </submittedName>
</protein>
<name>A0ACB8UIL6_9APHY</name>
<reference evidence="1" key="1">
    <citation type="journal article" date="2021" name="Environ. Microbiol.">
        <title>Gene family expansions and transcriptome signatures uncover fungal adaptations to wood decay.</title>
        <authorList>
            <person name="Hage H."/>
            <person name="Miyauchi S."/>
            <person name="Viragh M."/>
            <person name="Drula E."/>
            <person name="Min B."/>
            <person name="Chaduli D."/>
            <person name="Navarro D."/>
            <person name="Favel A."/>
            <person name="Norest M."/>
            <person name="Lesage-Meessen L."/>
            <person name="Balint B."/>
            <person name="Merenyi Z."/>
            <person name="de Eugenio L."/>
            <person name="Morin E."/>
            <person name="Martinez A.T."/>
            <person name="Baldrian P."/>
            <person name="Stursova M."/>
            <person name="Martinez M.J."/>
            <person name="Novotny C."/>
            <person name="Magnuson J.K."/>
            <person name="Spatafora J.W."/>
            <person name="Maurice S."/>
            <person name="Pangilinan J."/>
            <person name="Andreopoulos W."/>
            <person name="LaButti K."/>
            <person name="Hundley H."/>
            <person name="Na H."/>
            <person name="Kuo A."/>
            <person name="Barry K."/>
            <person name="Lipzen A."/>
            <person name="Henrissat B."/>
            <person name="Riley R."/>
            <person name="Ahrendt S."/>
            <person name="Nagy L.G."/>
            <person name="Grigoriev I.V."/>
            <person name="Martin F."/>
            <person name="Rosso M.N."/>
        </authorList>
    </citation>
    <scope>NUCLEOTIDE SEQUENCE</scope>
    <source>
        <strain evidence="1">CBS 384.51</strain>
    </source>
</reference>
<dbReference type="Proteomes" id="UP001055072">
    <property type="component" value="Unassembled WGS sequence"/>
</dbReference>
<organism evidence="1 2">
    <name type="scientific">Irpex rosettiformis</name>
    <dbReference type="NCBI Taxonomy" id="378272"/>
    <lineage>
        <taxon>Eukaryota</taxon>
        <taxon>Fungi</taxon>
        <taxon>Dikarya</taxon>
        <taxon>Basidiomycota</taxon>
        <taxon>Agaricomycotina</taxon>
        <taxon>Agaricomycetes</taxon>
        <taxon>Polyporales</taxon>
        <taxon>Irpicaceae</taxon>
        <taxon>Irpex</taxon>
    </lineage>
</organism>
<evidence type="ECO:0000313" key="2">
    <source>
        <dbReference type="Proteomes" id="UP001055072"/>
    </source>
</evidence>